<dbReference type="Gene3D" id="1.10.3720.10">
    <property type="entry name" value="MetI-like"/>
    <property type="match status" value="1"/>
</dbReference>
<evidence type="ECO:0000256" key="1">
    <source>
        <dbReference type="ARBA" id="ARBA00004651"/>
    </source>
</evidence>
<gene>
    <name evidence="9" type="ORF">Q5761_08645</name>
</gene>
<keyword evidence="4 7" id="KW-0812">Transmembrane</keyword>
<keyword evidence="6 7" id="KW-0472">Membrane</keyword>
<feature type="transmembrane region" description="Helical" evidence="7">
    <location>
        <begin position="225"/>
        <end position="251"/>
    </location>
</feature>
<keyword evidence="3" id="KW-1003">Cell membrane</keyword>
<evidence type="ECO:0000256" key="6">
    <source>
        <dbReference type="ARBA" id="ARBA00023136"/>
    </source>
</evidence>
<keyword evidence="5 7" id="KW-1133">Transmembrane helix</keyword>
<feature type="transmembrane region" description="Helical" evidence="7">
    <location>
        <begin position="132"/>
        <end position="159"/>
    </location>
</feature>
<feature type="transmembrane region" description="Helical" evidence="7">
    <location>
        <begin position="7"/>
        <end position="26"/>
    </location>
</feature>
<accession>A0ABZ0QLR0</accession>
<comment type="subcellular location">
    <subcellularLocation>
        <location evidence="1 7">Cell membrane</location>
        <topology evidence="1 7">Multi-pass membrane protein</topology>
    </subcellularLocation>
</comment>
<evidence type="ECO:0000256" key="3">
    <source>
        <dbReference type="ARBA" id="ARBA00022475"/>
    </source>
</evidence>
<dbReference type="Pfam" id="PF00528">
    <property type="entry name" value="BPD_transp_1"/>
    <property type="match status" value="1"/>
</dbReference>
<protein>
    <submittedName>
        <fullName evidence="9">ABC transporter permease</fullName>
    </submittedName>
</protein>
<feature type="domain" description="ABC transmembrane type-1" evidence="8">
    <location>
        <begin position="93"/>
        <end position="294"/>
    </location>
</feature>
<name>A0ABZ0QLR0_9FIRM</name>
<evidence type="ECO:0000256" key="4">
    <source>
        <dbReference type="ARBA" id="ARBA00022692"/>
    </source>
</evidence>
<feature type="transmembrane region" description="Helical" evidence="7">
    <location>
        <begin position="171"/>
        <end position="190"/>
    </location>
</feature>
<dbReference type="PROSITE" id="PS50928">
    <property type="entry name" value="ABC_TM1"/>
    <property type="match status" value="1"/>
</dbReference>
<evidence type="ECO:0000259" key="8">
    <source>
        <dbReference type="PROSITE" id="PS50928"/>
    </source>
</evidence>
<keyword evidence="10" id="KW-1185">Reference proteome</keyword>
<keyword evidence="2 7" id="KW-0813">Transport</keyword>
<evidence type="ECO:0000256" key="5">
    <source>
        <dbReference type="ARBA" id="ARBA00022989"/>
    </source>
</evidence>
<evidence type="ECO:0000256" key="7">
    <source>
        <dbReference type="RuleBase" id="RU363032"/>
    </source>
</evidence>
<evidence type="ECO:0000256" key="2">
    <source>
        <dbReference type="ARBA" id="ARBA00022448"/>
    </source>
</evidence>
<evidence type="ECO:0000313" key="9">
    <source>
        <dbReference type="EMBL" id="WPD18431.1"/>
    </source>
</evidence>
<dbReference type="SUPFAM" id="SSF161098">
    <property type="entry name" value="MetI-like"/>
    <property type="match status" value="1"/>
</dbReference>
<feature type="transmembrane region" description="Helical" evidence="7">
    <location>
        <begin position="271"/>
        <end position="294"/>
    </location>
</feature>
<comment type="similarity">
    <text evidence="7">Belongs to the binding-protein-dependent transport system permease family.</text>
</comment>
<dbReference type="RefSeq" id="WP_135225832.1">
    <property type="nucleotide sequence ID" value="NZ_CP132508.1"/>
</dbReference>
<dbReference type="InterPro" id="IPR000515">
    <property type="entry name" value="MetI-like"/>
</dbReference>
<dbReference type="EMBL" id="CP132508">
    <property type="protein sequence ID" value="WPD18431.1"/>
    <property type="molecule type" value="Genomic_DNA"/>
</dbReference>
<dbReference type="InterPro" id="IPR035906">
    <property type="entry name" value="MetI-like_sf"/>
</dbReference>
<reference evidence="9 10" key="1">
    <citation type="submission" date="2023-08" db="EMBL/GenBank/DDBJ databases">
        <title>Genome sequence of Thermaerobacter compostii strain Ins1, a spore-forming filamentous bacterium isolated from a deep geothermal reservoir.</title>
        <authorList>
            <person name="Bregnard D."/>
            <person name="Gonzalez D."/>
            <person name="Junier P."/>
        </authorList>
    </citation>
    <scope>NUCLEOTIDE SEQUENCE [LARGE SCALE GENOMIC DNA]</scope>
    <source>
        <strain evidence="9 10">Ins1</strain>
    </source>
</reference>
<organism evidence="9 10">
    <name type="scientific">Thermaerobacter composti</name>
    <dbReference type="NCBI Taxonomy" id="554949"/>
    <lineage>
        <taxon>Bacteria</taxon>
        <taxon>Bacillati</taxon>
        <taxon>Bacillota</taxon>
        <taxon>Clostridia</taxon>
        <taxon>Eubacteriales</taxon>
        <taxon>Clostridiales Family XVII. Incertae Sedis</taxon>
        <taxon>Thermaerobacter</taxon>
    </lineage>
</organism>
<sequence>MQYAGQRLVITLITLWAIATLTFFMMRAVPGGPFDAEKDLPPAVRANLEARYHLDWPVWRQYLDYLYRTAVWDLGPSFTYPNRTVNDIVAEGFRVSAALGALAIAVALVLGIGVGVVAALHHGRWLDRAAMFAATLGISIPNFILSGLLIYVFAFRLRWLPAGLWGKPEQAVMPTLALAALPTAVIARLVRANMLEVLRQDFITVCHAKGLSPGRVVFVHALRSAVLPVITYLGPLAAGVLTGSFVVENIFAIPGLGKYFVQSVTNRDYTVIMGVTMFYSVLLVVANALVDLAYRLVDPRIRL</sequence>
<dbReference type="CDD" id="cd06261">
    <property type="entry name" value="TM_PBP2"/>
    <property type="match status" value="1"/>
</dbReference>
<proteinExistence type="inferred from homology"/>
<dbReference type="PANTHER" id="PTHR30465:SF93">
    <property type="entry name" value="OLIGOPEPTIDE TRANSPORT SYSTEM PERMEASE PROTEIN OPPB"/>
    <property type="match status" value="1"/>
</dbReference>
<dbReference type="PANTHER" id="PTHR30465">
    <property type="entry name" value="INNER MEMBRANE ABC TRANSPORTER"/>
    <property type="match status" value="1"/>
</dbReference>
<dbReference type="Proteomes" id="UP001304683">
    <property type="component" value="Chromosome"/>
</dbReference>
<evidence type="ECO:0000313" key="10">
    <source>
        <dbReference type="Proteomes" id="UP001304683"/>
    </source>
</evidence>
<feature type="transmembrane region" description="Helical" evidence="7">
    <location>
        <begin position="97"/>
        <end position="120"/>
    </location>
</feature>